<evidence type="ECO:0000256" key="2">
    <source>
        <dbReference type="ARBA" id="ARBA00011900"/>
    </source>
</evidence>
<dbReference type="InterPro" id="IPR044946">
    <property type="entry name" value="Restrct_endonuc_typeI_TRD_sf"/>
</dbReference>
<dbReference type="InterPro" id="IPR002052">
    <property type="entry name" value="DNA_methylase_N6_adenine_CS"/>
</dbReference>
<keyword evidence="7" id="KW-0238">DNA-binding</keyword>
<feature type="domain" description="Type I restriction modification DNA specificity" evidence="10">
    <location>
        <begin position="538"/>
        <end position="682"/>
    </location>
</feature>
<comment type="catalytic activity">
    <reaction evidence="8">
        <text>a 2'-deoxyadenosine in DNA + S-adenosyl-L-methionine = an N(6)-methyl-2'-deoxyadenosine in DNA + S-adenosyl-L-homocysteine + H(+)</text>
        <dbReference type="Rhea" id="RHEA:15197"/>
        <dbReference type="Rhea" id="RHEA-COMP:12418"/>
        <dbReference type="Rhea" id="RHEA-COMP:12419"/>
        <dbReference type="ChEBI" id="CHEBI:15378"/>
        <dbReference type="ChEBI" id="CHEBI:57856"/>
        <dbReference type="ChEBI" id="CHEBI:59789"/>
        <dbReference type="ChEBI" id="CHEBI:90615"/>
        <dbReference type="ChEBI" id="CHEBI:90616"/>
        <dbReference type="EC" id="2.1.1.72"/>
    </reaction>
</comment>
<dbReference type="EC" id="2.1.1.72" evidence="2"/>
<dbReference type="Pfam" id="PF01420">
    <property type="entry name" value="Methylase_S"/>
    <property type="match status" value="1"/>
</dbReference>
<organism evidence="12 13">
    <name type="scientific">Streptomyces pulveraceus</name>
    <dbReference type="NCBI Taxonomy" id="68258"/>
    <lineage>
        <taxon>Bacteria</taxon>
        <taxon>Bacillati</taxon>
        <taxon>Actinomycetota</taxon>
        <taxon>Actinomycetes</taxon>
        <taxon>Kitasatosporales</taxon>
        <taxon>Streptomycetaceae</taxon>
        <taxon>Streptomyces</taxon>
    </lineage>
</organism>
<dbReference type="GO" id="GO:0008168">
    <property type="term" value="F:methyltransferase activity"/>
    <property type="evidence" value="ECO:0007669"/>
    <property type="project" value="UniProtKB-KW"/>
</dbReference>
<keyword evidence="6" id="KW-0680">Restriction system</keyword>
<evidence type="ECO:0000259" key="10">
    <source>
        <dbReference type="Pfam" id="PF01420"/>
    </source>
</evidence>
<dbReference type="InterPro" id="IPR051537">
    <property type="entry name" value="DNA_Adenine_Mtase"/>
</dbReference>
<dbReference type="EMBL" id="JBHSPU010000001">
    <property type="protein sequence ID" value="MFC5912186.1"/>
    <property type="molecule type" value="Genomic_DNA"/>
</dbReference>
<dbReference type="RefSeq" id="WP_344508506.1">
    <property type="nucleotide sequence ID" value="NZ_BAAATU010000007.1"/>
</dbReference>
<keyword evidence="9" id="KW-0812">Transmembrane</keyword>
<dbReference type="CDD" id="cd16961">
    <property type="entry name" value="RMtype1_S_TRD-CR_like"/>
    <property type="match status" value="1"/>
</dbReference>
<dbReference type="SUPFAM" id="SSF116734">
    <property type="entry name" value="DNA methylase specificity domain"/>
    <property type="match status" value="1"/>
</dbReference>
<evidence type="ECO:0000256" key="5">
    <source>
        <dbReference type="ARBA" id="ARBA00022691"/>
    </source>
</evidence>
<keyword evidence="9" id="KW-0472">Membrane</keyword>
<gene>
    <name evidence="12" type="ORF">ACFP1B_01840</name>
</gene>
<keyword evidence="13" id="KW-1185">Reference proteome</keyword>
<dbReference type="GO" id="GO:0032259">
    <property type="term" value="P:methylation"/>
    <property type="evidence" value="ECO:0007669"/>
    <property type="project" value="UniProtKB-KW"/>
</dbReference>
<evidence type="ECO:0000256" key="9">
    <source>
        <dbReference type="SAM" id="Phobius"/>
    </source>
</evidence>
<dbReference type="PRINTS" id="PR00507">
    <property type="entry name" value="N12N6MTFRASE"/>
</dbReference>
<evidence type="ECO:0000256" key="6">
    <source>
        <dbReference type="ARBA" id="ARBA00022747"/>
    </source>
</evidence>
<evidence type="ECO:0000256" key="8">
    <source>
        <dbReference type="ARBA" id="ARBA00047942"/>
    </source>
</evidence>
<keyword evidence="3 12" id="KW-0489">Methyltransferase</keyword>
<name>A0ABW1GG24_9ACTN</name>
<sequence length="701" mass="75792">MRAAQYCCAAIYPAREEAFVSEEGADPAAEVADRLWRAYAPYRRGRGTTGDLDAMLAILMLAAFAEEEGQAEDDFVKRWKRASVEAVVGFSPVTDLRGALREAARRPGFPLLWSADLDIDFGSGPDDAAWMTAFVAALGRSPGPGEVAAADVCELLLQRHAEEGALPGGEFYTPRGVADLLVDLAAPRPGDRIMDPACGAGSVLAAAARHLAEQGPVGDNSFEAYAVDRGNVRPAMLNLALHGVSVPQVEPADPAKLLRDRNLGRVDRVLSNPPFNQRIDGWEQRQFIAPPESSAAFAWLQLAWSQLKEGGIAAVVMPARAAWAGGAEALIRREMVARGAVLAVIALPAYLFAGTNVAVHIWVLGRGRRSRPVHRSDSVILVDARGVGRRFPERPRVLSSEDVGHIAERFRLWSETSEEVDEPGFSRSIAYAELIENAGNLDPRSYLGTESGPGGATDLSAVLADFERRNRETSELGAELAQIAGAQDQLAQDGVRRQNLPLKDVVSGETAVAGRPVRLLAGPSGSLIRAKDYVEADGVPVVMPKDITDIGFTVDGIRHISERHAERLDRFRLHRGDVVVARRGDLGRCAVVGEEQQGWVCGTGCFVISPPDTVDSRYLAAFLRSPEAREWLDTHSTGSLALRTISLDVLGTLPVALPDLDTQRSIGEAMVSFDAHERRLLDQLATTRDIRSRALNSFLPR</sequence>
<dbReference type="InterPro" id="IPR003356">
    <property type="entry name" value="DNA_methylase_A-5"/>
</dbReference>
<dbReference type="Gene3D" id="3.90.220.20">
    <property type="entry name" value="DNA methylase specificity domains"/>
    <property type="match status" value="1"/>
</dbReference>
<evidence type="ECO:0000256" key="7">
    <source>
        <dbReference type="ARBA" id="ARBA00023125"/>
    </source>
</evidence>
<keyword evidence="4" id="KW-0808">Transferase</keyword>
<protein>
    <recommendedName>
        <fullName evidence="2">site-specific DNA-methyltransferase (adenine-specific)</fullName>
        <ecNumber evidence="2">2.1.1.72</ecNumber>
    </recommendedName>
</protein>
<reference evidence="13" key="1">
    <citation type="journal article" date="2019" name="Int. J. Syst. Evol. Microbiol.">
        <title>The Global Catalogue of Microorganisms (GCM) 10K type strain sequencing project: providing services to taxonomists for standard genome sequencing and annotation.</title>
        <authorList>
            <consortium name="The Broad Institute Genomics Platform"/>
            <consortium name="The Broad Institute Genome Sequencing Center for Infectious Disease"/>
            <person name="Wu L."/>
            <person name="Ma J."/>
        </authorList>
    </citation>
    <scope>NUCLEOTIDE SEQUENCE [LARGE SCALE GENOMIC DNA]</scope>
    <source>
        <strain evidence="13">JCM 4147</strain>
    </source>
</reference>
<dbReference type="InterPro" id="IPR029063">
    <property type="entry name" value="SAM-dependent_MTases_sf"/>
</dbReference>
<keyword evidence="9" id="KW-1133">Transmembrane helix</keyword>
<feature type="transmembrane region" description="Helical" evidence="9">
    <location>
        <begin position="340"/>
        <end position="365"/>
    </location>
</feature>
<accession>A0ABW1GG24</accession>
<comment type="similarity">
    <text evidence="1">Belongs to the type-I restriction system S methylase family.</text>
</comment>
<dbReference type="PANTHER" id="PTHR42933">
    <property type="entry name" value="SLR6095 PROTEIN"/>
    <property type="match status" value="1"/>
</dbReference>
<dbReference type="Gene3D" id="3.40.50.150">
    <property type="entry name" value="Vaccinia Virus protein VP39"/>
    <property type="match status" value="1"/>
</dbReference>
<evidence type="ECO:0000256" key="3">
    <source>
        <dbReference type="ARBA" id="ARBA00022603"/>
    </source>
</evidence>
<evidence type="ECO:0000313" key="12">
    <source>
        <dbReference type="EMBL" id="MFC5912186.1"/>
    </source>
</evidence>
<evidence type="ECO:0000313" key="13">
    <source>
        <dbReference type="Proteomes" id="UP001596200"/>
    </source>
</evidence>
<dbReference type="PANTHER" id="PTHR42933:SF4">
    <property type="entry name" value="TYPE I RESTRICTION ENZYME ECOKI METHYLASE SUBUNIT"/>
    <property type="match status" value="1"/>
</dbReference>
<feature type="domain" description="DNA methylase adenine-specific" evidence="11">
    <location>
        <begin position="150"/>
        <end position="450"/>
    </location>
</feature>
<dbReference type="Pfam" id="PF02384">
    <property type="entry name" value="N6_Mtase"/>
    <property type="match status" value="1"/>
</dbReference>
<evidence type="ECO:0000259" key="11">
    <source>
        <dbReference type="Pfam" id="PF02384"/>
    </source>
</evidence>
<dbReference type="Proteomes" id="UP001596200">
    <property type="component" value="Unassembled WGS sequence"/>
</dbReference>
<dbReference type="InterPro" id="IPR000055">
    <property type="entry name" value="Restrct_endonuc_typeI_TRD"/>
</dbReference>
<evidence type="ECO:0000256" key="4">
    <source>
        <dbReference type="ARBA" id="ARBA00022679"/>
    </source>
</evidence>
<proteinExistence type="inferred from homology"/>
<evidence type="ECO:0000256" key="1">
    <source>
        <dbReference type="ARBA" id="ARBA00010923"/>
    </source>
</evidence>
<dbReference type="SUPFAM" id="SSF53335">
    <property type="entry name" value="S-adenosyl-L-methionine-dependent methyltransferases"/>
    <property type="match status" value="1"/>
</dbReference>
<comment type="caution">
    <text evidence="12">The sequence shown here is derived from an EMBL/GenBank/DDBJ whole genome shotgun (WGS) entry which is preliminary data.</text>
</comment>
<keyword evidence="5" id="KW-0949">S-adenosyl-L-methionine</keyword>
<dbReference type="PROSITE" id="PS00092">
    <property type="entry name" value="N6_MTASE"/>
    <property type="match status" value="1"/>
</dbReference>